<dbReference type="AlphaFoldDB" id="A0AAF0D1F9"/>
<keyword evidence="1" id="KW-0812">Transmembrane</keyword>
<proteinExistence type="predicted"/>
<reference evidence="3" key="1">
    <citation type="journal article" date="2017" name="Nature">
        <title>Asgard archaea illuminate the origin of eukaryotic cellular complexity.</title>
        <authorList>
            <person name="Zaremba-Niedzwiedzka K."/>
            <person name="Caceres E.F."/>
            <person name="Saw J.H."/>
            <person name="Backstrom D."/>
            <person name="Juzokaite L."/>
            <person name="Vancaester E."/>
            <person name="Seitz K.W."/>
            <person name="Anantharaman K."/>
            <person name="Starnawski P."/>
            <person name="Kjeldsen K.U."/>
            <person name="Scott M.B."/>
            <person name="Nunoura T."/>
            <person name="Banfield J.F."/>
            <person name="Schramm A."/>
            <person name="Baker B.J."/>
            <person name="Spang A."/>
            <person name="Ettema T.J.G."/>
        </authorList>
    </citation>
    <scope>NUCLEOTIDE SEQUENCE</scope>
    <source>
        <strain evidence="3">LCB_4</strain>
    </source>
</reference>
<reference evidence="3" key="2">
    <citation type="journal article" date="2022" name="Nat. Microbiol.">
        <title>A closed Candidatus Odinarchaeum chromosome exposes Asgard archaeal viruses.</title>
        <authorList>
            <person name="Tamarit D."/>
            <person name="Caceres E.F."/>
            <person name="Krupovic M."/>
            <person name="Nijland R."/>
            <person name="Eme L."/>
            <person name="Robinson N.P."/>
            <person name="Ettema T.J.G."/>
        </authorList>
    </citation>
    <scope>NUCLEOTIDE SEQUENCE</scope>
    <source>
        <strain evidence="3">LCB_4</strain>
    </source>
</reference>
<dbReference type="InterPro" id="IPR002035">
    <property type="entry name" value="VWF_A"/>
</dbReference>
<dbReference type="Proteomes" id="UP000186851">
    <property type="component" value="Chromosome"/>
</dbReference>
<dbReference type="CDD" id="cd00198">
    <property type="entry name" value="vWFA"/>
    <property type="match status" value="1"/>
</dbReference>
<evidence type="ECO:0000313" key="3">
    <source>
        <dbReference type="EMBL" id="WEU39960.1"/>
    </source>
</evidence>
<evidence type="ECO:0000256" key="1">
    <source>
        <dbReference type="SAM" id="Phobius"/>
    </source>
</evidence>
<dbReference type="EMBL" id="CP091871">
    <property type="protein sequence ID" value="WEU39960.1"/>
    <property type="molecule type" value="Genomic_DNA"/>
</dbReference>
<dbReference type="KEGG" id="oyw:OdinLCB4_005685"/>
<dbReference type="Gene3D" id="3.40.50.410">
    <property type="entry name" value="von Willebrand factor, type A domain"/>
    <property type="match status" value="1"/>
</dbReference>
<organism evidence="3 4">
    <name type="scientific">Odinarchaeota yellowstonii (strain LCB_4)</name>
    <dbReference type="NCBI Taxonomy" id="1841599"/>
    <lineage>
        <taxon>Archaea</taxon>
        <taxon>Promethearchaeati</taxon>
        <taxon>Candidatus Odinarchaeota</taxon>
        <taxon>Candidatus Odinarchaeia</taxon>
        <taxon>Candidatus Odinarchaeales</taxon>
        <taxon>Candidatus Odinarchaeaceae</taxon>
        <taxon>Candidatus Odinarchaeum</taxon>
    </lineage>
</organism>
<feature type="transmembrane region" description="Helical" evidence="1">
    <location>
        <begin position="24"/>
        <end position="46"/>
    </location>
</feature>
<dbReference type="SUPFAM" id="SSF53300">
    <property type="entry name" value="vWA-like"/>
    <property type="match status" value="1"/>
</dbReference>
<accession>A0AAF0D1F9</accession>
<dbReference type="PANTHER" id="PTHR33608">
    <property type="entry name" value="BLL2464 PROTEIN"/>
    <property type="match status" value="1"/>
</dbReference>
<feature type="domain" description="VWFA" evidence="2">
    <location>
        <begin position="236"/>
        <end position="366"/>
    </location>
</feature>
<evidence type="ECO:0000313" key="4">
    <source>
        <dbReference type="Proteomes" id="UP000186851"/>
    </source>
</evidence>
<protein>
    <submittedName>
        <fullName evidence="3">DUF58 domain-containing protein</fullName>
    </submittedName>
</protein>
<sequence>MFTSRGQILVLSGVFLLTAGFSFINYYLLAVGVMLIFAAVVNLPFFKLKNYSENIRIQRFLSSEKIFALDFLHVTVKIENTGGVIDYLEFVDELPKTFKIVLGRNSLSTYLAAGSKIEFSYIVQPRLRGVYRLGPSKITVHDRLHLNSDETNFENYSEILVYPPYDDIRRYGQITQRRTLGVLFGAHKSKDKGVGMDFFGIRRYDPSDELRWVDWKATARTGKLMSREYETERNIKILILLDSSSSMCGGELENNKFEYSIRAAVLLAQIALSRRDEIGLVAYSSTVNIFIEPKNGRRQLFRILEALAKITPSGLSQTYNAVQYTVNRLRKNAFYIMLTDLEGSLQPLLESVKLIKARGSELLIISPFTPWFEAELYSSPVEKVLAVAVAEEFYENRQKKIFELNKYMIPVLNVGPEDYIPTVMAAYLKAKKRGIGLT</sequence>
<dbReference type="InterPro" id="IPR036465">
    <property type="entry name" value="vWFA_dom_sf"/>
</dbReference>
<gene>
    <name evidence="3" type="ORF">OdinLCB4_005685</name>
</gene>
<name>A0AAF0D1F9_ODILC</name>
<keyword evidence="1" id="KW-1133">Transmembrane helix</keyword>
<keyword evidence="1" id="KW-0472">Membrane</keyword>
<dbReference type="SMART" id="SM00327">
    <property type="entry name" value="VWA"/>
    <property type="match status" value="1"/>
</dbReference>
<evidence type="ECO:0000259" key="2">
    <source>
        <dbReference type="PROSITE" id="PS50234"/>
    </source>
</evidence>
<dbReference type="PANTHER" id="PTHR33608:SF6">
    <property type="entry name" value="BLL2464 PROTEIN"/>
    <property type="match status" value="1"/>
</dbReference>
<dbReference type="Pfam" id="PF01882">
    <property type="entry name" value="DUF58"/>
    <property type="match status" value="1"/>
</dbReference>
<dbReference type="PROSITE" id="PS50234">
    <property type="entry name" value="VWFA"/>
    <property type="match status" value="1"/>
</dbReference>
<dbReference type="InterPro" id="IPR002881">
    <property type="entry name" value="DUF58"/>
</dbReference>